<dbReference type="RefSeq" id="WP_035323434.1">
    <property type="nucleotide sequence ID" value="NZ_CANNOQ010000209.1"/>
</dbReference>
<dbReference type="EMBL" id="QVLV01000014">
    <property type="protein sequence ID" value="RGE57770.1"/>
    <property type="molecule type" value="Genomic_DNA"/>
</dbReference>
<protein>
    <submittedName>
        <fullName evidence="1">Uncharacterized protein</fullName>
    </submittedName>
</protein>
<gene>
    <name evidence="1" type="ORF">DXC51_18960</name>
</gene>
<organism evidence="1 2">
    <name type="scientific">Eisenbergiella massiliensis</name>
    <dbReference type="NCBI Taxonomy" id="1720294"/>
    <lineage>
        <taxon>Bacteria</taxon>
        <taxon>Bacillati</taxon>
        <taxon>Bacillota</taxon>
        <taxon>Clostridia</taxon>
        <taxon>Lachnospirales</taxon>
        <taxon>Lachnospiraceae</taxon>
        <taxon>Eisenbergiella</taxon>
    </lineage>
</organism>
<proteinExistence type="predicted"/>
<dbReference type="Proteomes" id="UP000260812">
    <property type="component" value="Unassembled WGS sequence"/>
</dbReference>
<evidence type="ECO:0000313" key="2">
    <source>
        <dbReference type="Proteomes" id="UP000260812"/>
    </source>
</evidence>
<comment type="caution">
    <text evidence="1">The sequence shown here is derived from an EMBL/GenBank/DDBJ whole genome shotgun (WGS) entry which is preliminary data.</text>
</comment>
<name>A0A3E3I0L4_9FIRM</name>
<dbReference type="GeneID" id="97988895"/>
<sequence length="339" mass="35813">MKKDRIIKLCMTICLILGISVMPINQLEVKANEIIATVQGTISSGTTSDLLRLSTPQGNMEIKLDSDTDASACKILLPGKKISVSVSRGSDSYLHAVKITSETQTSSTTLDASTTVTVKGTLSDKTKDDILYLNTSAGEMQIKLDSNTGMSGCSYLVAGNTYFISCARGSDAYMHAISISDTAGGAKGNSATGVTGTVGDSTKDNLLYLSTKEGEMQFVIDNDTDTSKGMILTPGNTVTVSFYRGSDAYLHASAIVASKNNPSAVQLDTSSIVTVKGTVERESNENLLYLSTAQGKMELKLDVLFTLSNCKALVSGKKVAVTCVRGSDAYMHAINIVAE</sequence>
<reference evidence="1" key="1">
    <citation type="submission" date="2018-08" db="EMBL/GenBank/DDBJ databases">
        <title>A genome reference for cultivated species of the human gut microbiota.</title>
        <authorList>
            <person name="Zou Y."/>
            <person name="Xue W."/>
            <person name="Luo G."/>
        </authorList>
    </citation>
    <scope>NUCLEOTIDE SEQUENCE [LARGE SCALE GENOMIC DNA]</scope>
    <source>
        <strain evidence="1">TF05-5AC</strain>
    </source>
</reference>
<accession>A0A3E3I0L4</accession>
<dbReference type="AlphaFoldDB" id="A0A3E3I0L4"/>
<evidence type="ECO:0000313" key="1">
    <source>
        <dbReference type="EMBL" id="RGE57770.1"/>
    </source>
</evidence>
<keyword evidence="2" id="KW-1185">Reference proteome</keyword>